<evidence type="ECO:0000256" key="8">
    <source>
        <dbReference type="ARBA" id="ARBA00049527"/>
    </source>
</evidence>
<keyword evidence="5" id="KW-0378">Hydrolase</keyword>
<protein>
    <recommendedName>
        <fullName evidence="3">Lipid droplet-associated hydrolase</fullName>
        <ecNumber evidence="7">3.1.1.13</ecNumber>
    </recommendedName>
    <alternativeName>
        <fullName evidence="6">Lipid droplet-associated serine hydrolase</fullName>
    </alternativeName>
</protein>
<evidence type="ECO:0000256" key="5">
    <source>
        <dbReference type="ARBA" id="ARBA00022801"/>
    </source>
</evidence>
<dbReference type="GO" id="GO:0004771">
    <property type="term" value="F:sterol ester esterase activity"/>
    <property type="evidence" value="ECO:0007669"/>
    <property type="project" value="UniProtKB-EC"/>
</dbReference>
<keyword evidence="10" id="KW-1185">Reference proteome</keyword>
<evidence type="ECO:0000313" key="9">
    <source>
        <dbReference type="EMBL" id="KAH3740198.1"/>
    </source>
</evidence>
<dbReference type="OrthoDB" id="448051at2759"/>
<keyword evidence="4" id="KW-0551">Lipid droplet</keyword>
<comment type="catalytic activity">
    <reaction evidence="8">
        <text>a cholesterol ester + H2O = cholesterol + a fatty acid + H(+)</text>
        <dbReference type="Rhea" id="RHEA:36403"/>
        <dbReference type="ChEBI" id="CHEBI:15377"/>
        <dbReference type="ChEBI" id="CHEBI:15378"/>
        <dbReference type="ChEBI" id="CHEBI:16113"/>
        <dbReference type="ChEBI" id="CHEBI:17002"/>
        <dbReference type="ChEBI" id="CHEBI:28868"/>
        <dbReference type="EC" id="3.1.1.13"/>
    </reaction>
    <physiologicalReaction direction="left-to-right" evidence="8">
        <dbReference type="Rhea" id="RHEA:36404"/>
    </physiologicalReaction>
</comment>
<comment type="subcellular location">
    <subcellularLocation>
        <location evidence="1">Lipid droplet</location>
    </subcellularLocation>
</comment>
<dbReference type="AlphaFoldDB" id="A0A9D4I113"/>
<dbReference type="Proteomes" id="UP000828390">
    <property type="component" value="Unassembled WGS sequence"/>
</dbReference>
<dbReference type="PANTHER" id="PTHR13390">
    <property type="entry name" value="LIPASE"/>
    <property type="match status" value="1"/>
</dbReference>
<evidence type="ECO:0000256" key="7">
    <source>
        <dbReference type="ARBA" id="ARBA00039150"/>
    </source>
</evidence>
<organism evidence="9 10">
    <name type="scientific">Dreissena polymorpha</name>
    <name type="common">Zebra mussel</name>
    <name type="synonym">Mytilus polymorpha</name>
    <dbReference type="NCBI Taxonomy" id="45954"/>
    <lineage>
        <taxon>Eukaryota</taxon>
        <taxon>Metazoa</taxon>
        <taxon>Spiralia</taxon>
        <taxon>Lophotrochozoa</taxon>
        <taxon>Mollusca</taxon>
        <taxon>Bivalvia</taxon>
        <taxon>Autobranchia</taxon>
        <taxon>Heteroconchia</taxon>
        <taxon>Euheterodonta</taxon>
        <taxon>Imparidentia</taxon>
        <taxon>Neoheterodontei</taxon>
        <taxon>Myida</taxon>
        <taxon>Dreissenoidea</taxon>
        <taxon>Dreissenidae</taxon>
        <taxon>Dreissena</taxon>
    </lineage>
</organism>
<comment type="similarity">
    <text evidence="2">Belongs to the AB hydrolase superfamily. LDAH family.</text>
</comment>
<evidence type="ECO:0000256" key="6">
    <source>
        <dbReference type="ARBA" id="ARBA00031924"/>
    </source>
</evidence>
<dbReference type="InterPro" id="IPR019363">
    <property type="entry name" value="LDAH"/>
</dbReference>
<proteinExistence type="inferred from homology"/>
<evidence type="ECO:0000313" key="10">
    <source>
        <dbReference type="Proteomes" id="UP000828390"/>
    </source>
</evidence>
<comment type="caution">
    <text evidence="9">The sequence shown here is derived from an EMBL/GenBank/DDBJ whole genome shotgun (WGS) entry which is preliminary data.</text>
</comment>
<gene>
    <name evidence="9" type="ORF">DPMN_046895</name>
</gene>
<dbReference type="EMBL" id="JAIWYP010000011">
    <property type="protein sequence ID" value="KAH3740198.1"/>
    <property type="molecule type" value="Genomic_DNA"/>
</dbReference>
<reference evidence="9" key="2">
    <citation type="submission" date="2020-11" db="EMBL/GenBank/DDBJ databases">
        <authorList>
            <person name="McCartney M.A."/>
            <person name="Auch B."/>
            <person name="Kono T."/>
            <person name="Mallez S."/>
            <person name="Becker A."/>
            <person name="Gohl D.M."/>
            <person name="Silverstein K.A.T."/>
            <person name="Koren S."/>
            <person name="Bechman K.B."/>
            <person name="Herman A."/>
            <person name="Abrahante J.E."/>
            <person name="Garbe J."/>
        </authorList>
    </citation>
    <scope>NUCLEOTIDE SEQUENCE</scope>
    <source>
        <strain evidence="9">Duluth1</strain>
        <tissue evidence="9">Whole animal</tissue>
    </source>
</reference>
<dbReference type="GO" id="GO:0005811">
    <property type="term" value="C:lipid droplet"/>
    <property type="evidence" value="ECO:0007669"/>
    <property type="project" value="UniProtKB-SubCell"/>
</dbReference>
<evidence type="ECO:0000256" key="4">
    <source>
        <dbReference type="ARBA" id="ARBA00022677"/>
    </source>
</evidence>
<dbReference type="Gene3D" id="3.40.50.1820">
    <property type="entry name" value="alpha/beta hydrolase"/>
    <property type="match status" value="1"/>
</dbReference>
<dbReference type="SUPFAM" id="SSF53474">
    <property type="entry name" value="alpha/beta-Hydrolases"/>
    <property type="match status" value="1"/>
</dbReference>
<dbReference type="EC" id="3.1.1.13" evidence="7"/>
<dbReference type="PANTHER" id="PTHR13390:SF0">
    <property type="entry name" value="LIPID DROPLET-ASSOCIATED HYDROLASE"/>
    <property type="match status" value="1"/>
</dbReference>
<evidence type="ECO:0000256" key="3">
    <source>
        <dbReference type="ARBA" id="ARBA00019242"/>
    </source>
</evidence>
<accession>A0A9D4I113</accession>
<dbReference type="Pfam" id="PF10230">
    <property type="entry name" value="LIDHydrolase"/>
    <property type="match status" value="1"/>
</dbReference>
<reference evidence="9" key="1">
    <citation type="journal article" date="2019" name="bioRxiv">
        <title>The Genome of the Zebra Mussel, Dreissena polymorpha: A Resource for Invasive Species Research.</title>
        <authorList>
            <person name="McCartney M.A."/>
            <person name="Auch B."/>
            <person name="Kono T."/>
            <person name="Mallez S."/>
            <person name="Zhang Y."/>
            <person name="Obille A."/>
            <person name="Becker A."/>
            <person name="Abrahante J.E."/>
            <person name="Garbe J."/>
            <person name="Badalamenti J.P."/>
            <person name="Herman A."/>
            <person name="Mangelson H."/>
            <person name="Liachko I."/>
            <person name="Sullivan S."/>
            <person name="Sone E.D."/>
            <person name="Koren S."/>
            <person name="Silverstein K.A.T."/>
            <person name="Beckman K.B."/>
            <person name="Gohl D.M."/>
        </authorList>
    </citation>
    <scope>NUCLEOTIDE SEQUENCE</scope>
    <source>
        <strain evidence="9">Duluth1</strain>
        <tissue evidence="9">Whole animal</tissue>
    </source>
</reference>
<dbReference type="GO" id="GO:0019915">
    <property type="term" value="P:lipid storage"/>
    <property type="evidence" value="ECO:0007669"/>
    <property type="project" value="InterPro"/>
</dbReference>
<evidence type="ECO:0000256" key="2">
    <source>
        <dbReference type="ARBA" id="ARBA00008300"/>
    </source>
</evidence>
<sequence>MSARGVQRFVPVLGMPTSVLQIGTVTKETKHAFLVIPGNPGVIEFYKSFMEKLYDNYQGTIPVWGMSHAGHVKPPGGNQALYNKLSYELCTLSGQIRHKVAFIEENIPKSVKLVLIGHSIGCYIILKILDQLGHSVQRCFLLFPTIERMASSPNGKVYTPALKYLRWLAPWMVSAISLLPERTKAWLINHHFSGEDVPPCAISATLSFIQPFSVSNSLFMANEEMQAVDQLDTGLVGKFLNLLSFYFGSTDRWCPIQYASELQALFPTGDIRMCERGYSHAYVIDASPQMADIVSEWVKPYLTNLCS</sequence>
<name>A0A9D4I113_DREPO</name>
<dbReference type="InterPro" id="IPR029058">
    <property type="entry name" value="AB_hydrolase_fold"/>
</dbReference>
<evidence type="ECO:0000256" key="1">
    <source>
        <dbReference type="ARBA" id="ARBA00004502"/>
    </source>
</evidence>